<dbReference type="Proteomes" id="UP001597249">
    <property type="component" value="Unassembled WGS sequence"/>
</dbReference>
<protein>
    <submittedName>
        <fullName evidence="2">Helix-turn-helix domain-containing protein</fullName>
    </submittedName>
</protein>
<dbReference type="Pfam" id="PF21259">
    <property type="entry name" value="Rgg_C"/>
    <property type="match status" value="1"/>
</dbReference>
<dbReference type="InterPro" id="IPR001387">
    <property type="entry name" value="Cro/C1-type_HTH"/>
</dbReference>
<dbReference type="NCBIfam" id="TIGR01716">
    <property type="entry name" value="RGG_Cterm"/>
    <property type="match status" value="1"/>
</dbReference>
<organism evidence="2 3">
    <name type="scientific">Lacticaseibacillus jixianensis</name>
    <dbReference type="NCBI Taxonomy" id="2486012"/>
    <lineage>
        <taxon>Bacteria</taxon>
        <taxon>Bacillati</taxon>
        <taxon>Bacillota</taxon>
        <taxon>Bacilli</taxon>
        <taxon>Lactobacillales</taxon>
        <taxon>Lactobacillaceae</taxon>
        <taxon>Lacticaseibacillus</taxon>
    </lineage>
</organism>
<dbReference type="Gene3D" id="1.10.260.40">
    <property type="entry name" value="lambda repressor-like DNA-binding domains"/>
    <property type="match status" value="1"/>
</dbReference>
<dbReference type="PANTHER" id="PTHR37038">
    <property type="entry name" value="TRANSCRIPTIONAL REGULATOR-RELATED"/>
    <property type="match status" value="1"/>
</dbReference>
<evidence type="ECO:0000259" key="1">
    <source>
        <dbReference type="PROSITE" id="PS50943"/>
    </source>
</evidence>
<accession>A0ABW4BA29</accession>
<dbReference type="InterPro" id="IPR053163">
    <property type="entry name" value="HTH-type_regulator_Rgg"/>
</dbReference>
<dbReference type="Pfam" id="PF01381">
    <property type="entry name" value="HTH_3"/>
    <property type="match status" value="1"/>
</dbReference>
<feature type="domain" description="HTH cro/C1-type" evidence="1">
    <location>
        <begin position="8"/>
        <end position="62"/>
    </location>
</feature>
<dbReference type="InterPro" id="IPR010982">
    <property type="entry name" value="Lambda_DNA-bd_dom_sf"/>
</dbReference>
<name>A0ABW4BA29_9LACO</name>
<comment type="caution">
    <text evidence="2">The sequence shown here is derived from an EMBL/GenBank/DDBJ whole genome shotgun (WGS) entry which is preliminary data.</text>
</comment>
<sequence length="313" mass="35468">MQKYGPYFRELRQSKDVTLAQLAADTGLTEGFISRFERGQSDITVSRFTALLEALNVAIEEFLLGMRHSTTDSEEEEDYSLVRVRKMMPSMAPYFAISEVVKDASQVKSYIDAAEAAYRAKPTRKNHFIWLFYQSMNAILQKPIDNASLARIQAPIMHYLQQVDNWGVYECYLFIAFTPALAPVMTVQLLRIGLKRSRFLKHSPSFEQIDLQLAVAALTSLMARDEMTAAVQVMKMMNGLDRSSANRVIATGFFNGWLQIKLGKRDAGIATCEHAIQQCSDLGLTEWANRFNEILNSLKTTPPTDTIFLYAQF</sequence>
<dbReference type="CDD" id="cd00093">
    <property type="entry name" value="HTH_XRE"/>
    <property type="match status" value="1"/>
</dbReference>
<dbReference type="InterPro" id="IPR010057">
    <property type="entry name" value="Transcription_activator_Rgg_C"/>
</dbReference>
<dbReference type="PANTHER" id="PTHR37038:SF12">
    <property type="entry name" value="TRANSCRIPTIONAL REGULATOR"/>
    <property type="match status" value="1"/>
</dbReference>
<proteinExistence type="predicted"/>
<dbReference type="RefSeq" id="WP_125586967.1">
    <property type="nucleotide sequence ID" value="NZ_JBHTMO010000034.1"/>
</dbReference>
<keyword evidence="3" id="KW-1185">Reference proteome</keyword>
<dbReference type="SUPFAM" id="SSF47413">
    <property type="entry name" value="lambda repressor-like DNA-binding domains"/>
    <property type="match status" value="1"/>
</dbReference>
<dbReference type="EMBL" id="JBHTMO010000034">
    <property type="protein sequence ID" value="MFD1393857.1"/>
    <property type="molecule type" value="Genomic_DNA"/>
</dbReference>
<dbReference type="PROSITE" id="PS50943">
    <property type="entry name" value="HTH_CROC1"/>
    <property type="match status" value="1"/>
</dbReference>
<evidence type="ECO:0000313" key="3">
    <source>
        <dbReference type="Proteomes" id="UP001597249"/>
    </source>
</evidence>
<evidence type="ECO:0000313" key="2">
    <source>
        <dbReference type="EMBL" id="MFD1393857.1"/>
    </source>
</evidence>
<reference evidence="3" key="1">
    <citation type="journal article" date="2019" name="Int. J. Syst. Evol. Microbiol.">
        <title>The Global Catalogue of Microorganisms (GCM) 10K type strain sequencing project: providing services to taxonomists for standard genome sequencing and annotation.</title>
        <authorList>
            <consortium name="The Broad Institute Genomics Platform"/>
            <consortium name="The Broad Institute Genome Sequencing Center for Infectious Disease"/>
            <person name="Wu L."/>
            <person name="Ma J."/>
        </authorList>
    </citation>
    <scope>NUCLEOTIDE SEQUENCE [LARGE SCALE GENOMIC DNA]</scope>
    <source>
        <strain evidence="3">CCM 8911</strain>
    </source>
</reference>
<dbReference type="SMART" id="SM00530">
    <property type="entry name" value="HTH_XRE"/>
    <property type="match status" value="1"/>
</dbReference>
<gene>
    <name evidence="2" type="ORF">ACFQ3L_09800</name>
</gene>